<evidence type="ECO:0000256" key="3">
    <source>
        <dbReference type="ARBA" id="ARBA00022833"/>
    </source>
</evidence>
<gene>
    <name evidence="5" type="ORF">GIB67_032354</name>
</gene>
<evidence type="ECO:0000259" key="4">
    <source>
        <dbReference type="Pfam" id="PF02892"/>
    </source>
</evidence>
<dbReference type="GO" id="GO:1990837">
    <property type="term" value="F:sequence-specific double-stranded DNA binding"/>
    <property type="evidence" value="ECO:0007669"/>
    <property type="project" value="TreeGrafter"/>
</dbReference>
<protein>
    <recommendedName>
        <fullName evidence="4">BED-type domain-containing protein</fullName>
    </recommendedName>
</protein>
<reference evidence="5 6" key="1">
    <citation type="journal article" date="2020" name="IScience">
        <title>Genome Sequencing of the Endangered Kingdonia uniflora (Circaeasteraceae, Ranunculales) Reveals Potential Mechanisms of Evolutionary Specialization.</title>
        <authorList>
            <person name="Sun Y."/>
            <person name="Deng T."/>
            <person name="Zhang A."/>
            <person name="Moore M.J."/>
            <person name="Landis J.B."/>
            <person name="Lin N."/>
            <person name="Zhang H."/>
            <person name="Zhang X."/>
            <person name="Huang J."/>
            <person name="Zhang X."/>
            <person name="Sun H."/>
            <person name="Wang H."/>
        </authorList>
    </citation>
    <scope>NUCLEOTIDE SEQUENCE [LARGE SCALE GENOMIC DNA]</scope>
    <source>
        <strain evidence="5">TB1705</strain>
        <tissue evidence="5">Leaf</tissue>
    </source>
</reference>
<dbReference type="PANTHER" id="PTHR34396:SF25">
    <property type="entry name" value="BOUNDARY ELEMENT ASSOCIATED FACTOR"/>
    <property type="match status" value="1"/>
</dbReference>
<evidence type="ECO:0000256" key="2">
    <source>
        <dbReference type="ARBA" id="ARBA00022771"/>
    </source>
</evidence>
<evidence type="ECO:0000256" key="1">
    <source>
        <dbReference type="ARBA" id="ARBA00022723"/>
    </source>
</evidence>
<dbReference type="AlphaFoldDB" id="A0A7J7MIU7"/>
<accession>A0A7J7MIU7</accession>
<dbReference type="InterPro" id="IPR003656">
    <property type="entry name" value="Znf_BED"/>
</dbReference>
<sequence>MSDTTLTLDDAIVIDDSEEPHNPFQKACRSSVWLDFEKKLNNKGVIVAICNHCNKTLGATPGNTTSHLRNHLKRCKLKKFEEARRPLISDTINPNDDAHLVKAWKFNQERSCANLGRMVIKHEYQLLKSSMSTFKRLSTIFNLNSSLILGIH</sequence>
<dbReference type="EMBL" id="JACGCM010001456">
    <property type="protein sequence ID" value="KAF6154742.1"/>
    <property type="molecule type" value="Genomic_DNA"/>
</dbReference>
<evidence type="ECO:0000313" key="6">
    <source>
        <dbReference type="Proteomes" id="UP000541444"/>
    </source>
</evidence>
<dbReference type="InterPro" id="IPR036236">
    <property type="entry name" value="Znf_C2H2_sf"/>
</dbReference>
<dbReference type="GO" id="GO:0006357">
    <property type="term" value="P:regulation of transcription by RNA polymerase II"/>
    <property type="evidence" value="ECO:0007669"/>
    <property type="project" value="TreeGrafter"/>
</dbReference>
<dbReference type="InterPro" id="IPR053031">
    <property type="entry name" value="Cuticle_assoc_protein"/>
</dbReference>
<keyword evidence="1" id="KW-0479">Metal-binding</keyword>
<feature type="domain" description="BED-type" evidence="4">
    <location>
        <begin position="47"/>
        <end position="75"/>
    </location>
</feature>
<organism evidence="5 6">
    <name type="scientific">Kingdonia uniflora</name>
    <dbReference type="NCBI Taxonomy" id="39325"/>
    <lineage>
        <taxon>Eukaryota</taxon>
        <taxon>Viridiplantae</taxon>
        <taxon>Streptophyta</taxon>
        <taxon>Embryophyta</taxon>
        <taxon>Tracheophyta</taxon>
        <taxon>Spermatophyta</taxon>
        <taxon>Magnoliopsida</taxon>
        <taxon>Ranunculales</taxon>
        <taxon>Circaeasteraceae</taxon>
        <taxon>Kingdonia</taxon>
    </lineage>
</organism>
<evidence type="ECO:0000313" key="5">
    <source>
        <dbReference type="EMBL" id="KAF6154742.1"/>
    </source>
</evidence>
<keyword evidence="6" id="KW-1185">Reference proteome</keyword>
<dbReference type="GO" id="GO:0005634">
    <property type="term" value="C:nucleus"/>
    <property type="evidence" value="ECO:0007669"/>
    <property type="project" value="TreeGrafter"/>
</dbReference>
<dbReference type="OrthoDB" id="1607513at2759"/>
<dbReference type="SUPFAM" id="SSF57667">
    <property type="entry name" value="beta-beta-alpha zinc fingers"/>
    <property type="match status" value="1"/>
</dbReference>
<dbReference type="Pfam" id="PF02892">
    <property type="entry name" value="zf-BED"/>
    <property type="match status" value="1"/>
</dbReference>
<comment type="caution">
    <text evidence="5">The sequence shown here is derived from an EMBL/GenBank/DDBJ whole genome shotgun (WGS) entry which is preliminary data.</text>
</comment>
<keyword evidence="3" id="KW-0862">Zinc</keyword>
<proteinExistence type="predicted"/>
<keyword evidence="2" id="KW-0863">Zinc-finger</keyword>
<dbReference type="Proteomes" id="UP000541444">
    <property type="component" value="Unassembled WGS sequence"/>
</dbReference>
<dbReference type="GO" id="GO:0008270">
    <property type="term" value="F:zinc ion binding"/>
    <property type="evidence" value="ECO:0007669"/>
    <property type="project" value="UniProtKB-KW"/>
</dbReference>
<dbReference type="SMART" id="SM00614">
    <property type="entry name" value="ZnF_BED"/>
    <property type="match status" value="1"/>
</dbReference>
<dbReference type="PANTHER" id="PTHR34396">
    <property type="entry name" value="OS03G0264950 PROTEIN-RELATED"/>
    <property type="match status" value="1"/>
</dbReference>
<name>A0A7J7MIU7_9MAGN</name>